<dbReference type="Pfam" id="PF19690">
    <property type="entry name" value="DUF6191"/>
    <property type="match status" value="1"/>
</dbReference>
<evidence type="ECO:0000256" key="1">
    <source>
        <dbReference type="SAM" id="MobiDB-lite"/>
    </source>
</evidence>
<sequence>MAFLIVFTIPGLVLGLVALAVIDRMGLWANRRFRTPWRRDDQGRGVSAVGVDELSAFFQGSKRHQLDEKRSSLILRDEENDGAPPRTKVDLERGTAVIRRSS</sequence>
<keyword evidence="3" id="KW-1185">Reference proteome</keyword>
<dbReference type="EMBL" id="JAGEOJ010000025">
    <property type="protein sequence ID" value="MBO2454263.1"/>
    <property type="molecule type" value="Genomic_DNA"/>
</dbReference>
<reference evidence="2" key="1">
    <citation type="submission" date="2021-03" db="EMBL/GenBank/DDBJ databases">
        <authorList>
            <person name="Kanchanasin P."/>
            <person name="Saeng-In P."/>
            <person name="Phongsopitanun W."/>
            <person name="Yuki M."/>
            <person name="Kudo T."/>
            <person name="Ohkuma M."/>
            <person name="Tanasupawat S."/>
        </authorList>
    </citation>
    <scope>NUCLEOTIDE SEQUENCE</scope>
    <source>
        <strain evidence="2">GKU 128</strain>
    </source>
</reference>
<organism evidence="2 3">
    <name type="scientific">Actinomadura barringtoniae</name>
    <dbReference type="NCBI Taxonomy" id="1427535"/>
    <lineage>
        <taxon>Bacteria</taxon>
        <taxon>Bacillati</taxon>
        <taxon>Actinomycetota</taxon>
        <taxon>Actinomycetes</taxon>
        <taxon>Streptosporangiales</taxon>
        <taxon>Thermomonosporaceae</taxon>
        <taxon>Actinomadura</taxon>
    </lineage>
</organism>
<evidence type="ECO:0000313" key="3">
    <source>
        <dbReference type="Proteomes" id="UP000669179"/>
    </source>
</evidence>
<name>A0A939PQB1_9ACTN</name>
<proteinExistence type="predicted"/>
<comment type="caution">
    <text evidence="2">The sequence shown here is derived from an EMBL/GenBank/DDBJ whole genome shotgun (WGS) entry which is preliminary data.</text>
</comment>
<feature type="region of interest" description="Disordered" evidence="1">
    <location>
        <begin position="73"/>
        <end position="102"/>
    </location>
</feature>
<accession>A0A939PQB1</accession>
<dbReference type="RefSeq" id="WP_208262465.1">
    <property type="nucleotide sequence ID" value="NZ_JAGEOJ010000025.1"/>
</dbReference>
<evidence type="ECO:0000313" key="2">
    <source>
        <dbReference type="EMBL" id="MBO2454263.1"/>
    </source>
</evidence>
<dbReference type="Proteomes" id="UP000669179">
    <property type="component" value="Unassembled WGS sequence"/>
</dbReference>
<protein>
    <submittedName>
        <fullName evidence="2">Uncharacterized protein</fullName>
    </submittedName>
</protein>
<dbReference type="InterPro" id="IPR045684">
    <property type="entry name" value="DUF6191"/>
</dbReference>
<dbReference type="AlphaFoldDB" id="A0A939PQB1"/>
<gene>
    <name evidence="2" type="ORF">J4573_44760</name>
</gene>